<keyword evidence="1" id="KW-1133">Transmembrane helix</keyword>
<dbReference type="Proteomes" id="UP000180280">
    <property type="component" value="Unassembled WGS sequence"/>
</dbReference>
<reference evidence="2 3" key="1">
    <citation type="submission" date="2016-09" db="EMBL/GenBank/DDBJ databases">
        <title>Chromobacterium muskegensis sp. nov., an insecticidal bacterium isolated from Sphagnum bogs.</title>
        <authorList>
            <person name="Sparks M.E."/>
            <person name="Blackburn M.B."/>
            <person name="Gundersen-Rindal D.E."/>
            <person name="Mitchell A."/>
            <person name="Farrar R."/>
            <person name="Kuhar D."/>
        </authorList>
    </citation>
    <scope>NUCLEOTIDE SEQUENCE [LARGE SCALE GENOMIC DNA]</scope>
    <source>
        <strain evidence="2 3">14B-1</strain>
    </source>
</reference>
<evidence type="ECO:0000313" key="3">
    <source>
        <dbReference type="Proteomes" id="UP000180280"/>
    </source>
</evidence>
<keyword evidence="1" id="KW-0472">Membrane</keyword>
<feature type="transmembrane region" description="Helical" evidence="1">
    <location>
        <begin position="6"/>
        <end position="32"/>
    </location>
</feature>
<protein>
    <recommendedName>
        <fullName evidence="4">Amino acid transporter</fullName>
    </recommendedName>
</protein>
<keyword evidence="3" id="KW-1185">Reference proteome</keyword>
<sequence length="68" mass="7378">METFGDALRVVAGCGIIGLLVFGGYAVCFALPLVRRGFMRIRRLFDAALAILFGYAGWRMLAAALKPL</sequence>
<evidence type="ECO:0000313" key="2">
    <source>
        <dbReference type="EMBL" id="OHX17246.1"/>
    </source>
</evidence>
<dbReference type="EMBL" id="MKCT01000069">
    <property type="protein sequence ID" value="OHX17246.1"/>
    <property type="molecule type" value="Genomic_DNA"/>
</dbReference>
<proteinExistence type="predicted"/>
<evidence type="ECO:0008006" key="4">
    <source>
        <dbReference type="Google" id="ProtNLM"/>
    </source>
</evidence>
<feature type="transmembrane region" description="Helical" evidence="1">
    <location>
        <begin position="44"/>
        <end position="65"/>
    </location>
</feature>
<organism evidence="2 3">
    <name type="scientific">Chromobacterium sphagni</name>
    <dbReference type="NCBI Taxonomy" id="1903179"/>
    <lineage>
        <taxon>Bacteria</taxon>
        <taxon>Pseudomonadati</taxon>
        <taxon>Pseudomonadota</taxon>
        <taxon>Betaproteobacteria</taxon>
        <taxon>Neisseriales</taxon>
        <taxon>Chromobacteriaceae</taxon>
        <taxon>Chromobacterium</taxon>
    </lineage>
</organism>
<comment type="caution">
    <text evidence="2">The sequence shown here is derived from an EMBL/GenBank/DDBJ whole genome shotgun (WGS) entry which is preliminary data.</text>
</comment>
<dbReference type="RefSeq" id="WP_071114513.1">
    <property type="nucleotide sequence ID" value="NZ_MKCT01000069.1"/>
</dbReference>
<name>A0ABX3C8I7_9NEIS</name>
<keyword evidence="1" id="KW-0812">Transmembrane</keyword>
<evidence type="ECO:0000256" key="1">
    <source>
        <dbReference type="SAM" id="Phobius"/>
    </source>
</evidence>
<gene>
    <name evidence="2" type="ORF">BI344_20960</name>
</gene>
<accession>A0ABX3C8I7</accession>